<dbReference type="GO" id="GO:0005634">
    <property type="term" value="C:nucleus"/>
    <property type="evidence" value="ECO:0007669"/>
    <property type="project" value="TreeGrafter"/>
</dbReference>
<dbReference type="AlphaFoldDB" id="A0A3P8F3Z7"/>
<evidence type="ECO:0000259" key="5">
    <source>
        <dbReference type="PROSITE" id="PS51192"/>
    </source>
</evidence>
<gene>
    <name evidence="6" type="ORF">SMRZ_LOCUS25093</name>
</gene>
<reference evidence="6 7" key="1">
    <citation type="submission" date="2018-11" db="EMBL/GenBank/DDBJ databases">
        <authorList>
            <consortium name="Pathogen Informatics"/>
        </authorList>
    </citation>
    <scope>NUCLEOTIDE SEQUENCE [LARGE SCALE GENOMIC DNA]</scope>
    <source>
        <strain evidence="6 7">Zambia</strain>
    </source>
</reference>
<name>A0A3P8F3Z7_9TREM</name>
<keyword evidence="2" id="KW-0378">Hydrolase</keyword>
<dbReference type="GO" id="GO:0004386">
    <property type="term" value="F:helicase activity"/>
    <property type="evidence" value="ECO:0007669"/>
    <property type="project" value="UniProtKB-KW"/>
</dbReference>
<accession>A0A3P8F3Z7</accession>
<evidence type="ECO:0000256" key="2">
    <source>
        <dbReference type="ARBA" id="ARBA00022801"/>
    </source>
</evidence>
<dbReference type="FunFam" id="3.40.50.300:FF:000083">
    <property type="entry name" value="ATP-dependent RNA helicase DOB1"/>
    <property type="match status" value="1"/>
</dbReference>
<dbReference type="GO" id="GO:0016787">
    <property type="term" value="F:hydrolase activity"/>
    <property type="evidence" value="ECO:0007669"/>
    <property type="project" value="UniProtKB-KW"/>
</dbReference>
<organism evidence="6 7">
    <name type="scientific">Schistosoma margrebowiei</name>
    <dbReference type="NCBI Taxonomy" id="48269"/>
    <lineage>
        <taxon>Eukaryota</taxon>
        <taxon>Metazoa</taxon>
        <taxon>Spiralia</taxon>
        <taxon>Lophotrochozoa</taxon>
        <taxon>Platyhelminthes</taxon>
        <taxon>Trematoda</taxon>
        <taxon>Digenea</taxon>
        <taxon>Strigeidida</taxon>
        <taxon>Schistosomatoidea</taxon>
        <taxon>Schistosomatidae</taxon>
        <taxon>Schistosoma</taxon>
    </lineage>
</organism>
<protein>
    <recommendedName>
        <fullName evidence="5">Helicase ATP-binding domain-containing protein</fullName>
    </recommendedName>
</protein>
<keyword evidence="4" id="KW-0067">ATP-binding</keyword>
<dbReference type="PANTHER" id="PTHR12131:SF7">
    <property type="entry name" value="EXOSOME RNA HELICASE MTR4"/>
    <property type="match status" value="1"/>
</dbReference>
<evidence type="ECO:0000256" key="4">
    <source>
        <dbReference type="ARBA" id="ARBA00022840"/>
    </source>
</evidence>
<keyword evidence="7" id="KW-1185">Reference proteome</keyword>
<dbReference type="InterPro" id="IPR014001">
    <property type="entry name" value="Helicase_ATP-bd"/>
</dbReference>
<keyword evidence="3" id="KW-0347">Helicase</keyword>
<dbReference type="Gene3D" id="3.40.50.300">
    <property type="entry name" value="P-loop containing nucleotide triphosphate hydrolases"/>
    <property type="match status" value="1"/>
</dbReference>
<dbReference type="GO" id="GO:0000460">
    <property type="term" value="P:maturation of 5.8S rRNA"/>
    <property type="evidence" value="ECO:0007669"/>
    <property type="project" value="TreeGrafter"/>
</dbReference>
<dbReference type="SMART" id="SM00487">
    <property type="entry name" value="DEXDc"/>
    <property type="match status" value="1"/>
</dbReference>
<dbReference type="InterPro" id="IPR050699">
    <property type="entry name" value="RNA-DNA_Helicase"/>
</dbReference>
<dbReference type="InterPro" id="IPR011545">
    <property type="entry name" value="DEAD/DEAH_box_helicase_dom"/>
</dbReference>
<sequence>MKFSRYFPSNEMPDVVYPAGYALNELKNLENPVRNYPFTLDPFQQRAILCIENEQSVMVSAHTSAGKTVVAEYAVAKSLKQNQRVIYTTPIKALSNQKFREFSEIFKDVGLMTGDITINQEATILIMTTEILRSMLYRSSDVTREVGWVIFDEIHYMREKERGVIWEETIILLPDSVGLVFLSATIPNAREFAEWIVFLHRKPCHVVYTDCRPVPLQHYVYPCGGDGIHLVVNQNVSFLIFSFENLVTFFHFTYFNRFYTVRLIKDSNHMRKFALIAVCRMPFFYRVFVYAVI</sequence>
<feature type="domain" description="Helicase ATP-binding" evidence="5">
    <location>
        <begin position="48"/>
        <end position="204"/>
    </location>
</feature>
<keyword evidence="1" id="KW-0547">Nucleotide-binding</keyword>
<evidence type="ECO:0000256" key="1">
    <source>
        <dbReference type="ARBA" id="ARBA00022741"/>
    </source>
</evidence>
<dbReference type="PROSITE" id="PS51192">
    <property type="entry name" value="HELICASE_ATP_BIND_1"/>
    <property type="match status" value="1"/>
</dbReference>
<dbReference type="SUPFAM" id="SSF52540">
    <property type="entry name" value="P-loop containing nucleoside triphosphate hydrolases"/>
    <property type="match status" value="1"/>
</dbReference>
<evidence type="ECO:0000256" key="3">
    <source>
        <dbReference type="ARBA" id="ARBA00022806"/>
    </source>
</evidence>
<dbReference type="InterPro" id="IPR027417">
    <property type="entry name" value="P-loop_NTPase"/>
</dbReference>
<dbReference type="Pfam" id="PF00270">
    <property type="entry name" value="DEAD"/>
    <property type="match status" value="1"/>
</dbReference>
<dbReference type="GO" id="GO:0005524">
    <property type="term" value="F:ATP binding"/>
    <property type="evidence" value="ECO:0007669"/>
    <property type="project" value="UniProtKB-KW"/>
</dbReference>
<dbReference type="EMBL" id="UZAI01020943">
    <property type="protein sequence ID" value="VDP53878.1"/>
    <property type="molecule type" value="Genomic_DNA"/>
</dbReference>
<dbReference type="GO" id="GO:0003676">
    <property type="term" value="F:nucleic acid binding"/>
    <property type="evidence" value="ECO:0007669"/>
    <property type="project" value="InterPro"/>
</dbReference>
<proteinExistence type="predicted"/>
<evidence type="ECO:0000313" key="6">
    <source>
        <dbReference type="EMBL" id="VDP53878.1"/>
    </source>
</evidence>
<evidence type="ECO:0000313" key="7">
    <source>
        <dbReference type="Proteomes" id="UP000277204"/>
    </source>
</evidence>
<dbReference type="Proteomes" id="UP000277204">
    <property type="component" value="Unassembled WGS sequence"/>
</dbReference>
<dbReference type="PANTHER" id="PTHR12131">
    <property type="entry name" value="ATP-DEPENDENT RNA AND DNA HELICASE"/>
    <property type="match status" value="1"/>
</dbReference>